<dbReference type="InterPro" id="IPR005479">
    <property type="entry name" value="CPAse_ATP-bd"/>
</dbReference>
<organism evidence="18 19">
    <name type="scientific">Pseudoteredinibacter isoporae</name>
    <dbReference type="NCBI Taxonomy" id="570281"/>
    <lineage>
        <taxon>Bacteria</taxon>
        <taxon>Pseudomonadati</taxon>
        <taxon>Pseudomonadota</taxon>
        <taxon>Gammaproteobacteria</taxon>
        <taxon>Cellvibrionales</taxon>
        <taxon>Cellvibrionaceae</taxon>
        <taxon>Pseudoteredinibacter</taxon>
    </lineage>
</organism>
<dbReference type="FunFam" id="3.30.1490.20:FF:000018">
    <property type="entry name" value="Biotin carboxylase"/>
    <property type="match status" value="1"/>
</dbReference>
<dbReference type="SUPFAM" id="SSF51246">
    <property type="entry name" value="Rudiment single hybrid motif"/>
    <property type="match status" value="1"/>
</dbReference>
<dbReference type="AlphaFoldDB" id="A0A7X0MWU5"/>
<dbReference type="PROSITE" id="PS00867">
    <property type="entry name" value="CPSASE_2"/>
    <property type="match status" value="1"/>
</dbReference>
<dbReference type="Pfam" id="PF00364">
    <property type="entry name" value="Biotin_lipoyl"/>
    <property type="match status" value="1"/>
</dbReference>
<evidence type="ECO:0000256" key="3">
    <source>
        <dbReference type="ARBA" id="ARBA00004956"/>
    </source>
</evidence>
<dbReference type="Pfam" id="PF02786">
    <property type="entry name" value="CPSase_L_D2"/>
    <property type="match status" value="1"/>
</dbReference>
<dbReference type="InterPro" id="IPR016185">
    <property type="entry name" value="PreATP-grasp_dom_sf"/>
</dbReference>
<evidence type="ECO:0000256" key="9">
    <source>
        <dbReference type="ARBA" id="ARBA00022840"/>
    </source>
</evidence>
<dbReference type="PROSITE" id="PS00188">
    <property type="entry name" value="BIOTIN"/>
    <property type="match status" value="1"/>
</dbReference>
<dbReference type="SUPFAM" id="SSF52440">
    <property type="entry name" value="PreATP-grasp domain"/>
    <property type="match status" value="1"/>
</dbReference>
<evidence type="ECO:0000256" key="8">
    <source>
        <dbReference type="ARBA" id="ARBA00022741"/>
    </source>
</evidence>
<dbReference type="Proteomes" id="UP000528457">
    <property type="component" value="Unassembled WGS sequence"/>
</dbReference>
<keyword evidence="10" id="KW-0460">Magnesium</keyword>
<evidence type="ECO:0000256" key="10">
    <source>
        <dbReference type="ARBA" id="ARBA00022842"/>
    </source>
</evidence>
<comment type="caution">
    <text evidence="18">The sequence shown here is derived from an EMBL/GenBank/DDBJ whole genome shotgun (WGS) entry which is preliminary data.</text>
</comment>
<dbReference type="CDD" id="cd06850">
    <property type="entry name" value="biotinyl_domain"/>
    <property type="match status" value="1"/>
</dbReference>
<evidence type="ECO:0000256" key="1">
    <source>
        <dbReference type="ARBA" id="ARBA00001953"/>
    </source>
</evidence>
<keyword evidence="19" id="KW-1185">Reference proteome</keyword>
<dbReference type="InterPro" id="IPR000089">
    <property type="entry name" value="Biotin_lipoyl"/>
</dbReference>
<keyword evidence="11" id="KW-0092">Biotin</keyword>
<keyword evidence="6 18" id="KW-0436">Ligase</keyword>
<dbReference type="InterPro" id="IPR005481">
    <property type="entry name" value="BC-like_N"/>
</dbReference>
<dbReference type="GO" id="GO:0004075">
    <property type="term" value="F:biotin carboxylase activity"/>
    <property type="evidence" value="ECO:0007669"/>
    <property type="project" value="UniProtKB-EC"/>
</dbReference>
<dbReference type="InParanoid" id="A0A7X0MWU5"/>
<comment type="catalytic activity">
    <reaction evidence="13">
        <text>N(6)-biotinyl-L-lysyl-[protein] + hydrogencarbonate + ATP = N(6)-carboxybiotinyl-L-lysyl-[protein] + ADP + phosphate + H(+)</text>
        <dbReference type="Rhea" id="RHEA:13501"/>
        <dbReference type="Rhea" id="RHEA-COMP:10505"/>
        <dbReference type="Rhea" id="RHEA-COMP:10506"/>
        <dbReference type="ChEBI" id="CHEBI:15378"/>
        <dbReference type="ChEBI" id="CHEBI:17544"/>
        <dbReference type="ChEBI" id="CHEBI:30616"/>
        <dbReference type="ChEBI" id="CHEBI:43474"/>
        <dbReference type="ChEBI" id="CHEBI:83144"/>
        <dbReference type="ChEBI" id="CHEBI:83145"/>
        <dbReference type="ChEBI" id="CHEBI:456216"/>
        <dbReference type="EC" id="6.3.4.14"/>
    </reaction>
</comment>
<dbReference type="FunFam" id="3.40.50.20:FF:000010">
    <property type="entry name" value="Propionyl-CoA carboxylase subunit alpha"/>
    <property type="match status" value="1"/>
</dbReference>
<evidence type="ECO:0000256" key="13">
    <source>
        <dbReference type="ARBA" id="ARBA00048600"/>
    </source>
</evidence>
<proteinExistence type="predicted"/>
<dbReference type="FunFam" id="2.40.50.100:FF:000003">
    <property type="entry name" value="Acetyl-CoA carboxylase biotin carboxyl carrier protein"/>
    <property type="match status" value="1"/>
</dbReference>
<evidence type="ECO:0000313" key="19">
    <source>
        <dbReference type="Proteomes" id="UP000528457"/>
    </source>
</evidence>
<dbReference type="InterPro" id="IPR005482">
    <property type="entry name" value="Biotin_COase_C"/>
</dbReference>
<dbReference type="InterPro" id="IPR050856">
    <property type="entry name" value="Biotin_carboxylase_complex"/>
</dbReference>
<evidence type="ECO:0000256" key="5">
    <source>
        <dbReference type="ARBA" id="ARBA00017242"/>
    </source>
</evidence>
<keyword evidence="7" id="KW-0479">Metal-binding</keyword>
<dbReference type="PROSITE" id="PS50968">
    <property type="entry name" value="BIOTINYL_LIPOYL"/>
    <property type="match status" value="1"/>
</dbReference>
<dbReference type="InterPro" id="IPR011761">
    <property type="entry name" value="ATP-grasp"/>
</dbReference>
<dbReference type="SUPFAM" id="SSF51230">
    <property type="entry name" value="Single hybrid motif"/>
    <property type="match status" value="1"/>
</dbReference>
<dbReference type="NCBIfam" id="NF006367">
    <property type="entry name" value="PRK08591.1"/>
    <property type="match status" value="1"/>
</dbReference>
<keyword evidence="8 14" id="KW-0547">Nucleotide-binding</keyword>
<gene>
    <name evidence="18" type="ORF">HNR48_001637</name>
</gene>
<dbReference type="PROSITE" id="PS50979">
    <property type="entry name" value="BC"/>
    <property type="match status" value="1"/>
</dbReference>
<sequence>MSEHKAINTILVANRGEIACRVIRTAKSLGYRTVAVYSEADANALHVQMADKAVCIGPAEVGQSYLNMPAILDAVKRSGADAVHPGYGFMSENAEFADACSAADVTFIGPPVKAIDMMGNKRQAKLAMLDAGVPCIPGYSGSDQSDETMVREANEIGYPVMIKATAGGGGRGMRIAHSEAEMRDLISSARSEAENAFGNGEIILEKAIVEPRHIEIQVFADQHGNCVYLGERDCSIQRRHQKVVEEAPSAFVTPELRKAMGEAAVRTAQACDYIGAGTVEFLVDHERNFYFLEMNTRLQVEHPVTELITGTDLVAWQIKVAAGETLPKNQDEIQLNGHAMEVRLYAEDPRQNFLPQTGDVVLWRQAEGDGLRCDHMLADGQVVSPHYDPMLAKMIAWGEDRADATRRLKRMLEDSVLFGVENNRHFLARVIDHSVFKDGGATTAFLADHFAEDPSMQALNAEADDWALASLILAESNSQQHHQGAHWSSFKHHSGNFKLRQADQIADITLHTSVQQQQLGGEIVLQLPEQEAATITDLQLLSLSNNRALFSRNGVQQSCWYALSDKGLHLSTERGDLHFDDVSRLPALGADQAGSGQIKAVMDGAIVEVKAAVGDNVQKGDIIMIMEAMKMEHPLKADVDGVIGSINVQPGDQVKSKQLLAEIQANDE</sequence>
<protein>
    <recommendedName>
        <fullName evidence="5">Biotin carboxylase</fullName>
    </recommendedName>
    <alternativeName>
        <fullName evidence="12">Acetyl-coenzyme A carboxylase biotin carboxylase subunit A</fullName>
    </alternativeName>
</protein>
<evidence type="ECO:0000256" key="2">
    <source>
        <dbReference type="ARBA" id="ARBA00003761"/>
    </source>
</evidence>
<evidence type="ECO:0000256" key="6">
    <source>
        <dbReference type="ARBA" id="ARBA00022598"/>
    </source>
</evidence>
<comment type="function">
    <text evidence="2">This protein is a component of the acetyl coenzyme A carboxylase complex; first, biotin carboxylase catalyzes the carboxylation of the carrier protein and then the transcarboxylase transfers the carboxyl group to form malonyl-CoA.</text>
</comment>
<evidence type="ECO:0000256" key="12">
    <source>
        <dbReference type="ARBA" id="ARBA00033786"/>
    </source>
</evidence>
<feature type="domain" description="Lipoyl-binding" evidence="15">
    <location>
        <begin position="589"/>
        <end position="664"/>
    </location>
</feature>
<comment type="cofactor">
    <cofactor evidence="1">
        <name>biotin</name>
        <dbReference type="ChEBI" id="CHEBI:57586"/>
    </cofactor>
</comment>
<feature type="domain" description="Biotin carboxylation" evidence="17">
    <location>
        <begin position="6"/>
        <end position="451"/>
    </location>
</feature>
<dbReference type="Gene3D" id="3.30.470.20">
    <property type="entry name" value="ATP-grasp fold, B domain"/>
    <property type="match status" value="1"/>
</dbReference>
<reference evidence="18 19" key="1">
    <citation type="submission" date="2020-08" db="EMBL/GenBank/DDBJ databases">
        <title>Genomic Encyclopedia of Type Strains, Phase IV (KMG-IV): sequencing the most valuable type-strain genomes for metagenomic binning, comparative biology and taxonomic classification.</title>
        <authorList>
            <person name="Goeker M."/>
        </authorList>
    </citation>
    <scope>NUCLEOTIDE SEQUENCE [LARGE SCALE GENOMIC DNA]</scope>
    <source>
        <strain evidence="18 19">DSM 22368</strain>
    </source>
</reference>
<comment type="pathway">
    <text evidence="3">Lipid metabolism; malonyl-CoA biosynthesis; malonyl-CoA from acetyl-CoA: step 1/1.</text>
</comment>
<dbReference type="SMART" id="SM00878">
    <property type="entry name" value="Biotin_carb_C"/>
    <property type="match status" value="1"/>
</dbReference>
<evidence type="ECO:0000259" key="16">
    <source>
        <dbReference type="PROSITE" id="PS50975"/>
    </source>
</evidence>
<keyword evidence="9 14" id="KW-0067">ATP-binding</keyword>
<evidence type="ECO:0000256" key="11">
    <source>
        <dbReference type="ARBA" id="ARBA00023267"/>
    </source>
</evidence>
<dbReference type="Pfam" id="PF00289">
    <property type="entry name" value="Biotin_carb_N"/>
    <property type="match status" value="1"/>
</dbReference>
<dbReference type="PROSITE" id="PS50975">
    <property type="entry name" value="ATP_GRASP"/>
    <property type="match status" value="1"/>
</dbReference>
<dbReference type="InterPro" id="IPR011053">
    <property type="entry name" value="Single_hybrid_motif"/>
</dbReference>
<dbReference type="InterPro" id="IPR001882">
    <property type="entry name" value="Biotin_BS"/>
</dbReference>
<dbReference type="InterPro" id="IPR011054">
    <property type="entry name" value="Rudment_hybrid_motif"/>
</dbReference>
<dbReference type="Pfam" id="PF02785">
    <property type="entry name" value="Biotin_carb_C"/>
    <property type="match status" value="1"/>
</dbReference>
<evidence type="ECO:0000256" key="14">
    <source>
        <dbReference type="PROSITE-ProRule" id="PRU00409"/>
    </source>
</evidence>
<dbReference type="FunFam" id="3.30.470.20:FF:000028">
    <property type="entry name" value="Methylcrotonoyl-CoA carboxylase subunit alpha, mitochondrial"/>
    <property type="match status" value="1"/>
</dbReference>
<accession>A0A7X0MWU5</accession>
<dbReference type="GO" id="GO:0005524">
    <property type="term" value="F:ATP binding"/>
    <property type="evidence" value="ECO:0007669"/>
    <property type="project" value="UniProtKB-UniRule"/>
</dbReference>
<dbReference type="EMBL" id="JACHHT010000001">
    <property type="protein sequence ID" value="MBB6521359.1"/>
    <property type="molecule type" value="Genomic_DNA"/>
</dbReference>
<dbReference type="Gene3D" id="2.40.50.100">
    <property type="match status" value="1"/>
</dbReference>
<dbReference type="PROSITE" id="PS00866">
    <property type="entry name" value="CPSASE_1"/>
    <property type="match status" value="1"/>
</dbReference>
<feature type="domain" description="ATP-grasp" evidence="16">
    <location>
        <begin position="125"/>
        <end position="322"/>
    </location>
</feature>
<dbReference type="GO" id="GO:0046872">
    <property type="term" value="F:metal ion binding"/>
    <property type="evidence" value="ECO:0007669"/>
    <property type="project" value="UniProtKB-KW"/>
</dbReference>
<dbReference type="RefSeq" id="WP_166848714.1">
    <property type="nucleotide sequence ID" value="NZ_JAAONY010000001.1"/>
</dbReference>
<comment type="subunit">
    <text evidence="4">Acetyl-CoA carboxylase is a heterohexamer of biotin carboxyl carrier protein, biotin carboxylase and the two subunits of carboxyl transferase in a 2:2 complex.</text>
</comment>
<dbReference type="SUPFAM" id="SSF56059">
    <property type="entry name" value="Glutathione synthetase ATP-binding domain-like"/>
    <property type="match status" value="1"/>
</dbReference>
<name>A0A7X0MWU5_9GAMM</name>
<evidence type="ECO:0000313" key="18">
    <source>
        <dbReference type="EMBL" id="MBB6521359.1"/>
    </source>
</evidence>
<dbReference type="InterPro" id="IPR011764">
    <property type="entry name" value="Biotin_carboxylation_dom"/>
</dbReference>
<dbReference type="PANTHER" id="PTHR18866:SF33">
    <property type="entry name" value="METHYLCROTONOYL-COA CARBOXYLASE SUBUNIT ALPHA, MITOCHONDRIAL-RELATED"/>
    <property type="match status" value="1"/>
</dbReference>
<evidence type="ECO:0000256" key="4">
    <source>
        <dbReference type="ARBA" id="ARBA00011750"/>
    </source>
</evidence>
<dbReference type="PANTHER" id="PTHR18866">
    <property type="entry name" value="CARBOXYLASE:PYRUVATE/ACETYL-COA/PROPIONYL-COA CARBOXYLASE"/>
    <property type="match status" value="1"/>
</dbReference>
<evidence type="ECO:0000256" key="7">
    <source>
        <dbReference type="ARBA" id="ARBA00022723"/>
    </source>
</evidence>
<evidence type="ECO:0000259" key="17">
    <source>
        <dbReference type="PROSITE" id="PS50979"/>
    </source>
</evidence>
<evidence type="ECO:0000259" key="15">
    <source>
        <dbReference type="PROSITE" id="PS50968"/>
    </source>
</evidence>